<accession>A0A518D6F4</accession>
<comment type="function">
    <text evidence="8">Plays an important role in the de novo pathway of purine nucleotide biosynthesis. Catalyzes the first committed step in the biosynthesis of AMP from IMP.</text>
</comment>
<feature type="binding site" evidence="8">
    <location>
        <begin position="12"/>
        <end position="18"/>
    </location>
    <ligand>
        <name>GTP</name>
        <dbReference type="ChEBI" id="CHEBI:37565"/>
    </ligand>
</feature>
<dbReference type="GO" id="GO:0005525">
    <property type="term" value="F:GTP binding"/>
    <property type="evidence" value="ECO:0007669"/>
    <property type="project" value="UniProtKB-UniRule"/>
</dbReference>
<feature type="active site" description="Proton acceptor" evidence="8">
    <location>
        <position position="13"/>
    </location>
</feature>
<dbReference type="Pfam" id="PF00709">
    <property type="entry name" value="Adenylsucc_synt"/>
    <property type="match status" value="1"/>
</dbReference>
<comment type="pathway">
    <text evidence="8 10">Purine metabolism; AMP biosynthesis via de novo pathway; AMP from IMP: step 1/2.</text>
</comment>
<dbReference type="Gene3D" id="1.10.300.10">
    <property type="entry name" value="Adenylosuccinate Synthetase, subunit A, domain 2"/>
    <property type="match status" value="1"/>
</dbReference>
<feature type="binding site" description="in other chain" evidence="8">
    <location>
        <position position="238"/>
    </location>
    <ligand>
        <name>IMP</name>
        <dbReference type="ChEBI" id="CHEBI:58053"/>
        <note>ligand shared between dimeric partners</note>
    </ligand>
</feature>
<feature type="binding site" description="in other chain" evidence="8">
    <location>
        <position position="140"/>
    </location>
    <ligand>
        <name>IMP</name>
        <dbReference type="ChEBI" id="CHEBI:58053"/>
        <note>ligand shared between dimeric partners</note>
    </ligand>
</feature>
<dbReference type="PANTHER" id="PTHR11846">
    <property type="entry name" value="ADENYLOSUCCINATE SYNTHETASE"/>
    <property type="match status" value="1"/>
</dbReference>
<dbReference type="RefSeq" id="WP_145280799.1">
    <property type="nucleotide sequence ID" value="NZ_CP036291.1"/>
</dbReference>
<keyword evidence="5 8" id="KW-0658">Purine biosynthesis</keyword>
<comment type="cofactor">
    <cofactor evidence="8">
        <name>Mg(2+)</name>
        <dbReference type="ChEBI" id="CHEBI:18420"/>
    </cofactor>
    <text evidence="8">Binds 1 Mg(2+) ion per subunit.</text>
</comment>
<comment type="catalytic activity">
    <reaction evidence="8 10">
        <text>IMP + L-aspartate + GTP = N(6)-(1,2-dicarboxyethyl)-AMP + GDP + phosphate + 2 H(+)</text>
        <dbReference type="Rhea" id="RHEA:15753"/>
        <dbReference type="ChEBI" id="CHEBI:15378"/>
        <dbReference type="ChEBI" id="CHEBI:29991"/>
        <dbReference type="ChEBI" id="CHEBI:37565"/>
        <dbReference type="ChEBI" id="CHEBI:43474"/>
        <dbReference type="ChEBI" id="CHEBI:57567"/>
        <dbReference type="ChEBI" id="CHEBI:58053"/>
        <dbReference type="ChEBI" id="CHEBI:58189"/>
        <dbReference type="EC" id="6.3.4.4"/>
    </reaction>
</comment>
<dbReference type="GO" id="GO:0046040">
    <property type="term" value="P:IMP metabolic process"/>
    <property type="evidence" value="ECO:0007669"/>
    <property type="project" value="TreeGrafter"/>
</dbReference>
<dbReference type="EMBL" id="CP036291">
    <property type="protein sequence ID" value="QDU87029.1"/>
    <property type="molecule type" value="Genomic_DNA"/>
</dbReference>
<dbReference type="InterPro" id="IPR042111">
    <property type="entry name" value="Adenylosuccinate_synth_dom3"/>
</dbReference>
<dbReference type="Gene3D" id="3.90.170.10">
    <property type="entry name" value="Adenylosuccinate Synthetase, subunit A, domain 3"/>
    <property type="match status" value="1"/>
</dbReference>
<keyword evidence="6 8" id="KW-0460">Magnesium</keyword>
<keyword evidence="7 8" id="KW-0342">GTP-binding</keyword>
<feature type="binding site" description="in other chain" evidence="8">
    <location>
        <begin position="13"/>
        <end position="16"/>
    </location>
    <ligand>
        <name>IMP</name>
        <dbReference type="ChEBI" id="CHEBI:58053"/>
        <note>ligand shared between dimeric partners</note>
    </ligand>
</feature>
<evidence type="ECO:0000256" key="5">
    <source>
        <dbReference type="ARBA" id="ARBA00022755"/>
    </source>
</evidence>
<dbReference type="PROSITE" id="PS01266">
    <property type="entry name" value="ADENYLOSUCCIN_SYN_1"/>
    <property type="match status" value="1"/>
</dbReference>
<evidence type="ECO:0000256" key="1">
    <source>
        <dbReference type="ARBA" id="ARBA00011738"/>
    </source>
</evidence>
<name>A0A518D6F4_9BACT</name>
<keyword evidence="2 8" id="KW-0436">Ligase</keyword>
<dbReference type="GO" id="GO:0005737">
    <property type="term" value="C:cytoplasm"/>
    <property type="evidence" value="ECO:0007669"/>
    <property type="project" value="UniProtKB-SubCell"/>
</dbReference>
<feature type="binding site" evidence="8">
    <location>
        <begin position="40"/>
        <end position="42"/>
    </location>
    <ligand>
        <name>GTP</name>
        <dbReference type="ChEBI" id="CHEBI:37565"/>
    </ligand>
</feature>
<dbReference type="InterPro" id="IPR042109">
    <property type="entry name" value="Adenylosuccinate_synth_dom1"/>
</dbReference>
<feature type="binding site" description="in other chain" evidence="8">
    <location>
        <position position="253"/>
    </location>
    <ligand>
        <name>IMP</name>
        <dbReference type="ChEBI" id="CHEBI:58053"/>
        <note>ligand shared between dimeric partners</note>
    </ligand>
</feature>
<dbReference type="AlphaFoldDB" id="A0A518D6F4"/>
<feature type="binding site" evidence="8">
    <location>
        <begin position="427"/>
        <end position="429"/>
    </location>
    <ligand>
        <name>GTP</name>
        <dbReference type="ChEBI" id="CHEBI:37565"/>
    </ligand>
</feature>
<feature type="binding site" evidence="8">
    <location>
        <position position="319"/>
    </location>
    <ligand>
        <name>GTP</name>
        <dbReference type="ChEBI" id="CHEBI:37565"/>
    </ligand>
</feature>
<dbReference type="EC" id="6.3.4.4" evidence="8 10"/>
<evidence type="ECO:0000256" key="4">
    <source>
        <dbReference type="ARBA" id="ARBA00022741"/>
    </source>
</evidence>
<dbReference type="SMART" id="SM00788">
    <property type="entry name" value="Adenylsucc_synt"/>
    <property type="match status" value="1"/>
</dbReference>
<evidence type="ECO:0000256" key="9">
    <source>
        <dbReference type="PROSITE-ProRule" id="PRU10134"/>
    </source>
</evidence>
<dbReference type="GO" id="GO:0044208">
    <property type="term" value="P:'de novo' AMP biosynthetic process"/>
    <property type="evidence" value="ECO:0007669"/>
    <property type="project" value="UniProtKB-UniRule"/>
</dbReference>
<comment type="similarity">
    <text evidence="8 10">Belongs to the adenylosuccinate synthetase family.</text>
</comment>
<dbReference type="PANTHER" id="PTHR11846:SF0">
    <property type="entry name" value="ADENYLOSUCCINATE SYNTHETASE"/>
    <property type="match status" value="1"/>
</dbReference>
<feature type="binding site" evidence="8">
    <location>
        <position position="154"/>
    </location>
    <ligand>
        <name>IMP</name>
        <dbReference type="ChEBI" id="CHEBI:58053"/>
        <note>ligand shared between dimeric partners</note>
    </ligand>
</feature>
<evidence type="ECO:0000313" key="12">
    <source>
        <dbReference type="EMBL" id="QDU87029.1"/>
    </source>
</evidence>
<sequence>MAGVCVIGLQWGDEAKGKIVDLLTPRHDLVVRYQGGANAGHTVVVGDEVYKLSLLPSGILTPGVTSLIAGGVVLNPAKAIEELDELAGRNVDCSGLRMSDRAHVIFPWHFAEDRLMDHVSGDGERGEGEERTEGEKIGTTGRGIGPCYRDKVGRTYAVRLGDLYRPNLKQRIEHIAAAKNKSLAALDDSGQFEPLDPQAIYNQYAAFAERLKAHVCDATELLLTALESGKRVLFEGAQGALLDVDHGTYPYVTSSNSSGVGVCNGAGAPPQQVQKVIGVVKAYSTRVGGGPFPTEQDNATGQYLRDRGNEYGTVTRRPRRCGWLDAVALRYTARLSGVTSIAVMLVDVLSGLDELKICTAYEINGKQTKVFPSHVDDLRQAKAVYETLPGWKEEVTHCTSYDQLPKNAHAYLDRIAELVGAPVGLVSVGPGRAQTMILDESIA</sequence>
<dbReference type="InterPro" id="IPR042110">
    <property type="entry name" value="Adenylosuccinate_synth_dom2"/>
</dbReference>
<dbReference type="FunFam" id="3.90.170.10:FF:000001">
    <property type="entry name" value="Adenylosuccinate synthetase"/>
    <property type="match status" value="1"/>
</dbReference>
<dbReference type="GO" id="GO:0004019">
    <property type="term" value="F:adenylosuccinate synthase activity"/>
    <property type="evidence" value="ECO:0007669"/>
    <property type="project" value="UniProtKB-UniRule"/>
</dbReference>
<organism evidence="12 13">
    <name type="scientific">Pirellulimonas nuda</name>
    <dbReference type="NCBI Taxonomy" id="2528009"/>
    <lineage>
        <taxon>Bacteria</taxon>
        <taxon>Pseudomonadati</taxon>
        <taxon>Planctomycetota</taxon>
        <taxon>Planctomycetia</taxon>
        <taxon>Pirellulales</taxon>
        <taxon>Lacipirellulaceae</taxon>
        <taxon>Pirellulimonas</taxon>
    </lineage>
</organism>
<reference evidence="12 13" key="1">
    <citation type="submission" date="2019-02" db="EMBL/GenBank/DDBJ databases">
        <title>Deep-cultivation of Planctomycetes and their phenomic and genomic characterization uncovers novel biology.</title>
        <authorList>
            <person name="Wiegand S."/>
            <person name="Jogler M."/>
            <person name="Boedeker C."/>
            <person name="Pinto D."/>
            <person name="Vollmers J."/>
            <person name="Rivas-Marin E."/>
            <person name="Kohn T."/>
            <person name="Peeters S.H."/>
            <person name="Heuer A."/>
            <person name="Rast P."/>
            <person name="Oberbeckmann S."/>
            <person name="Bunk B."/>
            <person name="Jeske O."/>
            <person name="Meyerdierks A."/>
            <person name="Storesund J.E."/>
            <person name="Kallscheuer N."/>
            <person name="Luecker S."/>
            <person name="Lage O.M."/>
            <person name="Pohl T."/>
            <person name="Merkel B.J."/>
            <person name="Hornburger P."/>
            <person name="Mueller R.-W."/>
            <person name="Bruemmer F."/>
            <person name="Labrenz M."/>
            <person name="Spormann A.M."/>
            <person name="Op den Camp H."/>
            <person name="Overmann J."/>
            <person name="Amann R."/>
            <person name="Jetten M.S.M."/>
            <person name="Mascher T."/>
            <person name="Medema M.H."/>
            <person name="Devos D.P."/>
            <person name="Kaster A.-K."/>
            <person name="Ovreas L."/>
            <person name="Rohde M."/>
            <person name="Galperin M.Y."/>
            <person name="Jogler C."/>
        </authorList>
    </citation>
    <scope>NUCLEOTIDE SEQUENCE [LARGE SCALE GENOMIC DNA]</scope>
    <source>
        <strain evidence="12 13">Pla175</strain>
    </source>
</reference>
<dbReference type="NCBIfam" id="TIGR00184">
    <property type="entry name" value="purA"/>
    <property type="match status" value="1"/>
</dbReference>
<dbReference type="Gene3D" id="3.40.440.10">
    <property type="entry name" value="Adenylosuccinate Synthetase, subunit A, domain 1"/>
    <property type="match status" value="1"/>
</dbReference>
<evidence type="ECO:0000256" key="7">
    <source>
        <dbReference type="ARBA" id="ARBA00023134"/>
    </source>
</evidence>
<feature type="region of interest" description="Disordered" evidence="11">
    <location>
        <begin position="119"/>
        <end position="140"/>
    </location>
</feature>
<evidence type="ECO:0000256" key="8">
    <source>
        <dbReference type="HAMAP-Rule" id="MF_00011"/>
    </source>
</evidence>
<dbReference type="SUPFAM" id="SSF52540">
    <property type="entry name" value="P-loop containing nucleoside triphosphate hydrolases"/>
    <property type="match status" value="1"/>
</dbReference>
<dbReference type="KEGG" id="pnd:Pla175_03830"/>
<dbReference type="GO" id="GO:0000287">
    <property type="term" value="F:magnesium ion binding"/>
    <property type="evidence" value="ECO:0007669"/>
    <property type="project" value="UniProtKB-UniRule"/>
</dbReference>
<proteinExistence type="inferred from homology"/>
<dbReference type="InterPro" id="IPR001114">
    <property type="entry name" value="Adenylosuccinate_synthetase"/>
</dbReference>
<comment type="subunit">
    <text evidence="1 8">Homodimer.</text>
</comment>
<keyword evidence="8" id="KW-0963">Cytoplasm</keyword>
<dbReference type="InterPro" id="IPR018220">
    <property type="entry name" value="Adenylosuccin_syn_GTP-bd"/>
</dbReference>
<evidence type="ECO:0000313" key="13">
    <source>
        <dbReference type="Proteomes" id="UP000317429"/>
    </source>
</evidence>
<protein>
    <recommendedName>
        <fullName evidence="8 10">Adenylosuccinate synthetase</fullName>
        <shortName evidence="8">AMPSase</shortName>
        <shortName evidence="8">AdSS</shortName>
        <ecNumber evidence="8 10">6.3.4.4</ecNumber>
    </recommendedName>
    <alternativeName>
        <fullName evidence="8">IMP--aspartate ligase</fullName>
    </alternativeName>
</protein>
<keyword evidence="13" id="KW-1185">Reference proteome</keyword>
<feature type="binding site" description="in other chain" evidence="8">
    <location>
        <position position="317"/>
    </location>
    <ligand>
        <name>IMP</name>
        <dbReference type="ChEBI" id="CHEBI:58053"/>
        <note>ligand shared between dimeric partners</note>
    </ligand>
</feature>
<feature type="binding site" description="in other chain" evidence="8">
    <location>
        <begin position="38"/>
        <end position="41"/>
    </location>
    <ligand>
        <name>IMP</name>
        <dbReference type="ChEBI" id="CHEBI:58053"/>
        <note>ligand shared between dimeric partners</note>
    </ligand>
</feature>
<dbReference type="UniPathway" id="UPA00075">
    <property type="reaction ID" value="UER00335"/>
</dbReference>
<comment type="subcellular location">
    <subcellularLocation>
        <location evidence="8">Cytoplasm</location>
    </subcellularLocation>
</comment>
<feature type="binding site" evidence="8">
    <location>
        <begin position="313"/>
        <end position="319"/>
    </location>
    <ligand>
        <name>substrate</name>
    </ligand>
</feature>
<gene>
    <name evidence="8 12" type="primary">purA</name>
    <name evidence="12" type="ORF">Pla175_03830</name>
</gene>
<evidence type="ECO:0000256" key="10">
    <source>
        <dbReference type="RuleBase" id="RU000520"/>
    </source>
</evidence>
<dbReference type="Proteomes" id="UP000317429">
    <property type="component" value="Chromosome"/>
</dbReference>
<feature type="binding site" evidence="8">
    <location>
        <begin position="345"/>
        <end position="347"/>
    </location>
    <ligand>
        <name>GTP</name>
        <dbReference type="ChEBI" id="CHEBI:37565"/>
    </ligand>
</feature>
<dbReference type="PROSITE" id="PS00513">
    <property type="entry name" value="ADENYLOSUCCIN_SYN_2"/>
    <property type="match status" value="1"/>
</dbReference>
<feature type="active site" description="Proton donor" evidence="8">
    <location>
        <position position="41"/>
    </location>
</feature>
<dbReference type="InterPro" id="IPR027417">
    <property type="entry name" value="P-loop_NTPase"/>
</dbReference>
<evidence type="ECO:0000256" key="11">
    <source>
        <dbReference type="SAM" id="MobiDB-lite"/>
    </source>
</evidence>
<feature type="active site" evidence="9">
    <location>
        <position position="151"/>
    </location>
</feature>
<evidence type="ECO:0000256" key="3">
    <source>
        <dbReference type="ARBA" id="ARBA00022723"/>
    </source>
</evidence>
<dbReference type="OrthoDB" id="9807553at2"/>
<evidence type="ECO:0000256" key="2">
    <source>
        <dbReference type="ARBA" id="ARBA00022598"/>
    </source>
</evidence>
<evidence type="ECO:0000256" key="6">
    <source>
        <dbReference type="ARBA" id="ARBA00022842"/>
    </source>
</evidence>
<feature type="binding site" evidence="8">
    <location>
        <position position="40"/>
    </location>
    <ligand>
        <name>Mg(2+)</name>
        <dbReference type="ChEBI" id="CHEBI:18420"/>
    </ligand>
</feature>
<feature type="binding site" evidence="8">
    <location>
        <position position="13"/>
    </location>
    <ligand>
        <name>Mg(2+)</name>
        <dbReference type="ChEBI" id="CHEBI:18420"/>
    </ligand>
</feature>
<dbReference type="HAMAP" id="MF_00011">
    <property type="entry name" value="Adenylosucc_synth"/>
    <property type="match status" value="1"/>
</dbReference>
<dbReference type="CDD" id="cd03108">
    <property type="entry name" value="AdSS"/>
    <property type="match status" value="1"/>
</dbReference>
<keyword evidence="3 8" id="KW-0479">Metal-binding</keyword>
<keyword evidence="4 8" id="KW-0547">Nucleotide-binding</keyword>
<dbReference type="InterPro" id="IPR033128">
    <property type="entry name" value="Adenylosuccin_syn_Lys_AS"/>
</dbReference>
<feature type="compositionally biased region" description="Basic and acidic residues" evidence="11">
    <location>
        <begin position="119"/>
        <end position="136"/>
    </location>
</feature>
<dbReference type="NCBIfam" id="NF002223">
    <property type="entry name" value="PRK01117.1"/>
    <property type="match status" value="1"/>
</dbReference>